<accession>A0A8J4BK05</accession>
<name>A0A8J4BK05_9CHLO</name>
<proteinExistence type="predicted"/>
<evidence type="ECO:0000313" key="2">
    <source>
        <dbReference type="EMBL" id="GIL63195.1"/>
    </source>
</evidence>
<sequence length="248" mass="24551">ITVRTGNDECDGAADGDGDGGGGDDGNVVFRTELWPAPCSREWLLKVQQPLGPGAKLQQLKHSVAANMPACTATSNTMSKTSAVTAVSAAAASGGVAAPDVQMQSTTGSTRRRSRNGSKGLCSGSGGGVGGNRIVLGAERRATRAAGVGNDRRRCSSGGGGGVGGGGGGDGGGGGGGDGRGKDPLGPGSREDGGATAFPTPPVPRPPTEVSESDNGCKVANFPHCTHRLYVLAAEGEMRVATAVWHTL</sequence>
<organism evidence="2 3">
    <name type="scientific">Volvox africanus</name>
    <dbReference type="NCBI Taxonomy" id="51714"/>
    <lineage>
        <taxon>Eukaryota</taxon>
        <taxon>Viridiplantae</taxon>
        <taxon>Chlorophyta</taxon>
        <taxon>core chlorophytes</taxon>
        <taxon>Chlorophyceae</taxon>
        <taxon>CS clade</taxon>
        <taxon>Chlamydomonadales</taxon>
        <taxon>Volvocaceae</taxon>
        <taxon>Volvox</taxon>
    </lineage>
</organism>
<gene>
    <name evidence="2" type="ORF">Vafri_17321</name>
</gene>
<comment type="caution">
    <text evidence="2">The sequence shown here is derived from an EMBL/GenBank/DDBJ whole genome shotgun (WGS) entry which is preliminary data.</text>
</comment>
<feature type="non-terminal residue" evidence="2">
    <location>
        <position position="1"/>
    </location>
</feature>
<feature type="compositionally biased region" description="Acidic residues" evidence="1">
    <location>
        <begin position="8"/>
        <end position="18"/>
    </location>
</feature>
<feature type="region of interest" description="Disordered" evidence="1">
    <location>
        <begin position="100"/>
        <end position="214"/>
    </location>
</feature>
<feature type="region of interest" description="Disordered" evidence="1">
    <location>
        <begin position="1"/>
        <end position="29"/>
    </location>
</feature>
<feature type="compositionally biased region" description="Gly residues" evidence="1">
    <location>
        <begin position="157"/>
        <end position="178"/>
    </location>
</feature>
<protein>
    <submittedName>
        <fullName evidence="2">Uncharacterized protein</fullName>
    </submittedName>
</protein>
<evidence type="ECO:0000313" key="3">
    <source>
        <dbReference type="Proteomes" id="UP000747399"/>
    </source>
</evidence>
<evidence type="ECO:0000256" key="1">
    <source>
        <dbReference type="SAM" id="MobiDB-lite"/>
    </source>
</evidence>
<dbReference type="EMBL" id="BNCO01000056">
    <property type="protein sequence ID" value="GIL63195.1"/>
    <property type="molecule type" value="Genomic_DNA"/>
</dbReference>
<keyword evidence="3" id="KW-1185">Reference proteome</keyword>
<dbReference type="Proteomes" id="UP000747399">
    <property type="component" value="Unassembled WGS sequence"/>
</dbReference>
<reference evidence="2" key="1">
    <citation type="journal article" date="2021" name="Proc. Natl. Acad. Sci. U.S.A.">
        <title>Three genomes in the algal genus Volvox reveal the fate of a haploid sex-determining region after a transition to homothallism.</title>
        <authorList>
            <person name="Yamamoto K."/>
            <person name="Hamaji T."/>
            <person name="Kawai-Toyooka H."/>
            <person name="Matsuzaki R."/>
            <person name="Takahashi F."/>
            <person name="Nishimura Y."/>
            <person name="Kawachi M."/>
            <person name="Noguchi H."/>
            <person name="Minakuchi Y."/>
            <person name="Umen J.G."/>
            <person name="Toyoda A."/>
            <person name="Nozaki H."/>
        </authorList>
    </citation>
    <scope>NUCLEOTIDE SEQUENCE</scope>
    <source>
        <strain evidence="2">NIES-3780</strain>
    </source>
</reference>
<feature type="compositionally biased region" description="Basic and acidic residues" evidence="1">
    <location>
        <begin position="179"/>
        <end position="193"/>
    </location>
</feature>
<dbReference type="AlphaFoldDB" id="A0A8J4BK05"/>